<dbReference type="Proteomes" id="UP000028504">
    <property type="component" value="Chromosome"/>
</dbReference>
<proteinExistence type="predicted"/>
<keyword evidence="2" id="KW-1185">Reference proteome</keyword>
<evidence type="ECO:0000313" key="2">
    <source>
        <dbReference type="Proteomes" id="UP000028504"/>
    </source>
</evidence>
<sequence length="127" mass="13532">MADLIANAHRLTVYLEWWEKLAAHRSNLTVPLRAIRKVELVEDVFDDAAVAAGERIPATRIRGITVTGTLDDPLTGGAVFAVCHAGGGSTSRHGVNVVLSGATVERIIISHADAEGLVERLKELTGL</sequence>
<evidence type="ECO:0000313" key="1">
    <source>
        <dbReference type="EMBL" id="AIG63595.1"/>
    </source>
</evidence>
<organism evidence="1 2">
    <name type="scientific">Corynebacterium atypicum</name>
    <dbReference type="NCBI Taxonomy" id="191610"/>
    <lineage>
        <taxon>Bacteria</taxon>
        <taxon>Bacillati</taxon>
        <taxon>Actinomycetota</taxon>
        <taxon>Actinomycetes</taxon>
        <taxon>Mycobacteriales</taxon>
        <taxon>Corynebacteriaceae</taxon>
        <taxon>Corynebacterium</taxon>
    </lineage>
</organism>
<reference evidence="1 2" key="1">
    <citation type="submission" date="2014-07" db="EMBL/GenBank/DDBJ databases">
        <title>Complete genome sequence of Corynebacterium atypicum DSM 44849: identifiction of the mycolic acid biosynthesis genes.</title>
        <authorList>
            <person name="Tippelt A."/>
            <person name="Mollmann S."/>
            <person name="Albersmeier A."/>
            <person name="Jaenicke S."/>
            <person name="Ruckert C."/>
            <person name="Tauch A."/>
        </authorList>
    </citation>
    <scope>NUCLEOTIDE SEQUENCE [LARGE SCALE GENOMIC DNA]</scope>
    <source>
        <strain evidence="1 2">R2070</strain>
    </source>
</reference>
<name>A0ABN4DB67_9CORY</name>
<protein>
    <submittedName>
        <fullName evidence="1">Uncharacterized protein</fullName>
    </submittedName>
</protein>
<dbReference type="RefSeq" id="WP_038604314.1">
    <property type="nucleotide sequence ID" value="NZ_CP008944.1"/>
</dbReference>
<dbReference type="EMBL" id="CP008944">
    <property type="protein sequence ID" value="AIG63595.1"/>
    <property type="molecule type" value="Genomic_DNA"/>
</dbReference>
<accession>A0ABN4DB67</accession>
<gene>
    <name evidence="1" type="ORF">CATYP_01640</name>
</gene>